<protein>
    <submittedName>
        <fullName evidence="3">Uncharacterized protein</fullName>
    </submittedName>
</protein>
<organism evidence="2 3">
    <name type="scientific">Ditylenchus dipsaci</name>
    <dbReference type="NCBI Taxonomy" id="166011"/>
    <lineage>
        <taxon>Eukaryota</taxon>
        <taxon>Metazoa</taxon>
        <taxon>Ecdysozoa</taxon>
        <taxon>Nematoda</taxon>
        <taxon>Chromadorea</taxon>
        <taxon>Rhabditida</taxon>
        <taxon>Tylenchina</taxon>
        <taxon>Tylenchomorpha</taxon>
        <taxon>Sphaerularioidea</taxon>
        <taxon>Anguinidae</taxon>
        <taxon>Anguininae</taxon>
        <taxon>Ditylenchus</taxon>
    </lineage>
</organism>
<evidence type="ECO:0000256" key="1">
    <source>
        <dbReference type="SAM" id="SignalP"/>
    </source>
</evidence>
<sequence>MSSCQALFLTLILVASVIGYPECVDGRCRLLTSYRALLPAECYNSLDCDRGERCVNGVCRFPKISQHYRWKTVEEDASI</sequence>
<proteinExistence type="predicted"/>
<name>A0A915EMG7_9BILA</name>
<feature type="chain" id="PRO_5037825253" evidence="1">
    <location>
        <begin position="20"/>
        <end position="79"/>
    </location>
</feature>
<dbReference type="AlphaFoldDB" id="A0A915EMG7"/>
<evidence type="ECO:0000313" key="2">
    <source>
        <dbReference type="Proteomes" id="UP000887574"/>
    </source>
</evidence>
<dbReference type="WBParaSite" id="jg692">
    <property type="protein sequence ID" value="jg692"/>
    <property type="gene ID" value="jg692"/>
</dbReference>
<keyword evidence="1" id="KW-0732">Signal</keyword>
<evidence type="ECO:0000313" key="3">
    <source>
        <dbReference type="WBParaSite" id="jg692"/>
    </source>
</evidence>
<keyword evidence="2" id="KW-1185">Reference proteome</keyword>
<reference evidence="3" key="1">
    <citation type="submission" date="2022-11" db="UniProtKB">
        <authorList>
            <consortium name="WormBaseParasite"/>
        </authorList>
    </citation>
    <scope>IDENTIFICATION</scope>
</reference>
<accession>A0A915EMG7</accession>
<feature type="signal peptide" evidence="1">
    <location>
        <begin position="1"/>
        <end position="19"/>
    </location>
</feature>
<dbReference type="Proteomes" id="UP000887574">
    <property type="component" value="Unplaced"/>
</dbReference>